<dbReference type="GO" id="GO:0003684">
    <property type="term" value="F:damaged DNA binding"/>
    <property type="evidence" value="ECO:0007669"/>
    <property type="project" value="InterPro"/>
</dbReference>
<keyword evidence="3" id="KW-0808">Transferase</keyword>
<dbReference type="AlphaFoldDB" id="A0A8B8DQN8"/>
<feature type="region of interest" description="Disordered" evidence="4">
    <location>
        <begin position="448"/>
        <end position="489"/>
    </location>
</feature>
<feature type="region of interest" description="Disordered" evidence="4">
    <location>
        <begin position="1"/>
        <end position="23"/>
    </location>
</feature>
<dbReference type="InterPro" id="IPR043128">
    <property type="entry name" value="Rev_trsase/Diguanyl_cyclase"/>
</dbReference>
<dbReference type="Pfam" id="PF21999">
    <property type="entry name" value="IMS_HHH_1"/>
    <property type="match status" value="1"/>
</dbReference>
<name>A0A8B8DQN8_CRAVI</name>
<feature type="region of interest" description="Disordered" evidence="4">
    <location>
        <begin position="613"/>
        <end position="632"/>
    </location>
</feature>
<evidence type="ECO:0000259" key="5">
    <source>
        <dbReference type="PROSITE" id="PS50173"/>
    </source>
</evidence>
<organism evidence="6 7">
    <name type="scientific">Crassostrea virginica</name>
    <name type="common">Eastern oyster</name>
    <dbReference type="NCBI Taxonomy" id="6565"/>
    <lineage>
        <taxon>Eukaryota</taxon>
        <taxon>Metazoa</taxon>
        <taxon>Spiralia</taxon>
        <taxon>Lophotrochozoa</taxon>
        <taxon>Mollusca</taxon>
        <taxon>Bivalvia</taxon>
        <taxon>Autobranchia</taxon>
        <taxon>Pteriomorphia</taxon>
        <taxon>Ostreida</taxon>
        <taxon>Ostreoidea</taxon>
        <taxon>Ostreidae</taxon>
        <taxon>Crassostrea</taxon>
    </lineage>
</organism>
<dbReference type="InterPro" id="IPR017961">
    <property type="entry name" value="DNA_pol_Y-fam_little_finger"/>
</dbReference>
<evidence type="ECO:0000256" key="3">
    <source>
        <dbReference type="ARBA" id="ARBA00022679"/>
    </source>
</evidence>
<keyword evidence="6" id="KW-1185">Reference proteome</keyword>
<dbReference type="OrthoDB" id="447129at2759"/>
<evidence type="ECO:0000256" key="1">
    <source>
        <dbReference type="ARBA" id="ARBA00010945"/>
    </source>
</evidence>
<dbReference type="SUPFAM" id="SSF100879">
    <property type="entry name" value="Lesion bypass DNA polymerase (Y-family), little finger domain"/>
    <property type="match status" value="1"/>
</dbReference>
<dbReference type="Pfam" id="PF00817">
    <property type="entry name" value="IMS"/>
    <property type="match status" value="1"/>
</dbReference>
<evidence type="ECO:0000256" key="2">
    <source>
        <dbReference type="ARBA" id="ARBA00022634"/>
    </source>
</evidence>
<dbReference type="GO" id="GO:0003887">
    <property type="term" value="F:DNA-directed DNA polymerase activity"/>
    <property type="evidence" value="ECO:0007669"/>
    <property type="project" value="InterPro"/>
</dbReference>
<feature type="compositionally biased region" description="Basic and acidic residues" evidence="4">
    <location>
        <begin position="11"/>
        <end position="23"/>
    </location>
</feature>
<feature type="region of interest" description="Disordered" evidence="4">
    <location>
        <begin position="685"/>
        <end position="720"/>
    </location>
</feature>
<dbReference type="KEGG" id="cvn:111128124"/>
<feature type="compositionally biased region" description="Polar residues" evidence="4">
    <location>
        <begin position="457"/>
        <end position="477"/>
    </location>
</feature>
<comment type="similarity">
    <text evidence="1">Belongs to the DNA polymerase type-Y family.</text>
</comment>
<gene>
    <name evidence="7" type="primary">LOC111128124</name>
</gene>
<dbReference type="Gene3D" id="1.10.150.20">
    <property type="entry name" value="5' to 3' exonuclease, C-terminal subdomain"/>
    <property type="match status" value="1"/>
</dbReference>
<dbReference type="InterPro" id="IPR036775">
    <property type="entry name" value="DNA_pol_Y-fam_lit_finger_sf"/>
</dbReference>
<protein>
    <submittedName>
        <fullName evidence="7">DNA polymerase iota-like isoform X1</fullName>
    </submittedName>
</protein>
<feature type="region of interest" description="Disordered" evidence="4">
    <location>
        <begin position="523"/>
        <end position="543"/>
    </location>
</feature>
<dbReference type="Gene3D" id="3.30.1490.100">
    <property type="entry name" value="DNA polymerase, Y-family, little finger domain"/>
    <property type="match status" value="1"/>
</dbReference>
<feature type="domain" description="UmuC" evidence="5">
    <location>
        <begin position="43"/>
        <end position="254"/>
    </location>
</feature>
<evidence type="ECO:0000313" key="6">
    <source>
        <dbReference type="Proteomes" id="UP000694844"/>
    </source>
</evidence>
<dbReference type="Gene3D" id="3.30.70.270">
    <property type="match status" value="1"/>
</dbReference>
<dbReference type="FunFam" id="3.40.1170.60:FF:000021">
    <property type="entry name" value="DNA polymerase IV"/>
    <property type="match status" value="1"/>
</dbReference>
<sequence>MEDSNDEDELWKEPVTDTTLQKRETDIERDQVGDSHLPHRRTIIHIDVDCFYAQVEMIRNPVLRDKPLGIQQKNIVVTCNYVAREFGVTKLMYIKDAKEKCPQLVLVSGEDLTNYRNVSNRISEFLKKYTPYVERLGMDENYLDVTDLVKLKKDNLPSTVAGHVFGDSTQHKSGMCTCGCYERILLGSHLAAEIRAALHKEIGITCCAGISYNKLLAKLVGEQHKPNQQTTLFPSSVPAFMAKLPKARNIPGVGHATARKLADFGVVTMVDLQQCSLEDLKREIGDSLAVTIKELSEGIDENPVIPYSKPQTLSDEDSFKSCCSVKEVHQKLRDLIKSLMIRLVEDGRLAGTVRLTIRRLSAENKYMNRESKQCNIPSHIITKLSKDNQQQICDKMEDILMSLFNKLVDVRKPFHLTLMNVAFCNLMERSKNSISHFFSPPKNQNLHTTIDKHCRSNSRSNSTSEVGGESESITPSSMHEKSNNNLASTLLSSPKNSFVSTFEENDAKNLSVIKPCSTMVNRGDSVHHPLNKRKPSSPSSGFFKKRVKTTHESKDCVNLDEQSYIDSEIFNQLPAEIQQEILEAKSSAPVISATSVVQTTDSDFRSEVCYESSVKDSQKVQQPPPKAKSDDFVQCKQGSLNKCETPLTKSVTTAIVPAGLDREVFLNLPPDIQKELIQEQERKADWAHVSQGKNGVKTSCNKDSQPSKSGNLLKYFHKSK</sequence>
<dbReference type="InterPro" id="IPR025527">
    <property type="entry name" value="HUWE1/Rev1_UBM"/>
</dbReference>
<accession>A0A8B8DQN8</accession>
<dbReference type="PANTHER" id="PTHR46404:SF1">
    <property type="entry name" value="DNA POLYMERASE IOTA"/>
    <property type="match status" value="1"/>
</dbReference>
<dbReference type="PANTHER" id="PTHR46404">
    <property type="entry name" value="DNA POLYMERASE IOTA"/>
    <property type="match status" value="1"/>
</dbReference>
<proteinExistence type="inferred from homology"/>
<dbReference type="Proteomes" id="UP000694844">
    <property type="component" value="Chromosome 4"/>
</dbReference>
<dbReference type="FunFam" id="3.30.1490.100:FF:000003">
    <property type="entry name" value="Polymerase (DNA directed) iota"/>
    <property type="match status" value="1"/>
</dbReference>
<dbReference type="InterPro" id="IPR043502">
    <property type="entry name" value="DNA/RNA_pol_sf"/>
</dbReference>
<dbReference type="PROSITE" id="PS50173">
    <property type="entry name" value="UMUC"/>
    <property type="match status" value="1"/>
</dbReference>
<dbReference type="Pfam" id="PF14377">
    <property type="entry name" value="UBM"/>
    <property type="match status" value="2"/>
</dbReference>
<reference evidence="7" key="1">
    <citation type="submission" date="2025-08" db="UniProtKB">
        <authorList>
            <consortium name="RefSeq"/>
        </authorList>
    </citation>
    <scope>IDENTIFICATION</scope>
    <source>
        <tissue evidence="7">Whole sample</tissue>
    </source>
</reference>
<dbReference type="Gene3D" id="6.10.250.1630">
    <property type="match status" value="1"/>
</dbReference>
<feature type="compositionally biased region" description="Polar residues" evidence="4">
    <location>
        <begin position="691"/>
        <end position="710"/>
    </location>
</feature>
<evidence type="ECO:0000256" key="4">
    <source>
        <dbReference type="SAM" id="MobiDB-lite"/>
    </source>
</evidence>
<dbReference type="GO" id="GO:0006281">
    <property type="term" value="P:DNA repair"/>
    <property type="evidence" value="ECO:0007669"/>
    <property type="project" value="InterPro"/>
</dbReference>
<dbReference type="Pfam" id="PF11799">
    <property type="entry name" value="IMS_C"/>
    <property type="match status" value="1"/>
</dbReference>
<dbReference type="GO" id="GO:0019985">
    <property type="term" value="P:translesion synthesis"/>
    <property type="evidence" value="ECO:0007669"/>
    <property type="project" value="TreeGrafter"/>
</dbReference>
<dbReference type="InterPro" id="IPR001126">
    <property type="entry name" value="UmuC"/>
</dbReference>
<keyword evidence="2" id="KW-0237">DNA synthesis</keyword>
<feature type="compositionally biased region" description="Acidic residues" evidence="4">
    <location>
        <begin position="1"/>
        <end position="10"/>
    </location>
</feature>
<dbReference type="Gene3D" id="3.40.1170.60">
    <property type="match status" value="1"/>
</dbReference>
<dbReference type="GeneID" id="111128124"/>
<dbReference type="InterPro" id="IPR053848">
    <property type="entry name" value="IMS_HHH_1"/>
</dbReference>
<dbReference type="RefSeq" id="XP_022329291.1">
    <property type="nucleotide sequence ID" value="XM_022473583.1"/>
</dbReference>
<dbReference type="SUPFAM" id="SSF56672">
    <property type="entry name" value="DNA/RNA polymerases"/>
    <property type="match status" value="1"/>
</dbReference>
<dbReference type="PIRSF" id="PIRSF036603">
    <property type="entry name" value="DPol_eta"/>
    <property type="match status" value="1"/>
</dbReference>
<evidence type="ECO:0000313" key="7">
    <source>
        <dbReference type="RefSeq" id="XP_022329291.1"/>
    </source>
</evidence>